<organism evidence="1 2">
    <name type="scientific">Rhodopirellula islandica</name>
    <dbReference type="NCBI Taxonomy" id="595434"/>
    <lineage>
        <taxon>Bacteria</taxon>
        <taxon>Pseudomonadati</taxon>
        <taxon>Planctomycetota</taxon>
        <taxon>Planctomycetia</taxon>
        <taxon>Pirellulales</taxon>
        <taxon>Pirellulaceae</taxon>
        <taxon>Rhodopirellula</taxon>
    </lineage>
</organism>
<name>A0A0J1BKJ9_RHOIS</name>
<dbReference type="Proteomes" id="UP000036367">
    <property type="component" value="Unassembled WGS sequence"/>
</dbReference>
<comment type="caution">
    <text evidence="1">The sequence shown here is derived from an EMBL/GenBank/DDBJ whole genome shotgun (WGS) entry which is preliminary data.</text>
</comment>
<reference evidence="1" key="1">
    <citation type="submission" date="2015-05" db="EMBL/GenBank/DDBJ databases">
        <title>Permanent draft genome of Rhodopirellula islandicus K833.</title>
        <authorList>
            <person name="Kizina J."/>
            <person name="Richter M."/>
            <person name="Glockner F.O."/>
            <person name="Harder J."/>
        </authorList>
    </citation>
    <scope>NUCLEOTIDE SEQUENCE [LARGE SCALE GENOMIC DNA]</scope>
    <source>
        <strain evidence="1">K833</strain>
    </source>
</reference>
<dbReference type="AlphaFoldDB" id="A0A0J1BKJ9"/>
<dbReference type="EMBL" id="LECT01000007">
    <property type="protein sequence ID" value="KLU07066.1"/>
    <property type="molecule type" value="Genomic_DNA"/>
</dbReference>
<gene>
    <name evidence="1" type="ORF">RISK_000867</name>
</gene>
<accession>A0A0J1BKJ9</accession>
<sequence>MPRLYMGALANAKGLTHSKTPVELIERERFCHAKVIGITRHSAEAMTISL</sequence>
<protein>
    <submittedName>
        <fullName evidence="1">Uncharacterized protein</fullName>
    </submittedName>
</protein>
<proteinExistence type="predicted"/>
<evidence type="ECO:0000313" key="1">
    <source>
        <dbReference type="EMBL" id="KLU07066.1"/>
    </source>
</evidence>
<keyword evidence="2" id="KW-1185">Reference proteome</keyword>
<evidence type="ECO:0000313" key="2">
    <source>
        <dbReference type="Proteomes" id="UP000036367"/>
    </source>
</evidence>
<dbReference type="PATRIC" id="fig|595434.4.peg.835"/>